<sequence>MDHFKGDSTPYIPSGLDTSTIVLISLEEFVARAKLTHVSCTSAKELTSRDVHAHSPHEAITPTFAPPAAISFSQLGDIIHNSPESPSPQVSRIIHDPHKATTPQSSHTSHGPL</sequence>
<evidence type="ECO:0000256" key="1">
    <source>
        <dbReference type="SAM" id="MobiDB-lite"/>
    </source>
</evidence>
<reference evidence="3" key="1">
    <citation type="journal article" date="2013" name="Science">
        <title>The Amborella genome and the evolution of flowering plants.</title>
        <authorList>
            <consortium name="Amborella Genome Project"/>
        </authorList>
    </citation>
    <scope>NUCLEOTIDE SEQUENCE [LARGE SCALE GENOMIC DNA]</scope>
</reference>
<proteinExistence type="predicted"/>
<accession>W1NIN4</accession>
<dbReference type="AlphaFoldDB" id="W1NIN4"/>
<dbReference type="HOGENOM" id="CLU_2136825_0_0_1"/>
<evidence type="ECO:0000313" key="2">
    <source>
        <dbReference type="EMBL" id="ERM95368.1"/>
    </source>
</evidence>
<gene>
    <name evidence="2" type="ORF">AMTR_s00008p00199780</name>
</gene>
<dbReference type="EMBL" id="KI397486">
    <property type="protein sequence ID" value="ERM95368.1"/>
    <property type="molecule type" value="Genomic_DNA"/>
</dbReference>
<name>W1NIN4_AMBTC</name>
<keyword evidence="3" id="KW-1185">Reference proteome</keyword>
<feature type="compositionally biased region" description="Polar residues" evidence="1">
    <location>
        <begin position="101"/>
        <end position="113"/>
    </location>
</feature>
<evidence type="ECO:0000313" key="3">
    <source>
        <dbReference type="Proteomes" id="UP000017836"/>
    </source>
</evidence>
<dbReference type="Proteomes" id="UP000017836">
    <property type="component" value="Unassembled WGS sequence"/>
</dbReference>
<dbReference type="Gramene" id="ERM95368">
    <property type="protein sequence ID" value="ERM95368"/>
    <property type="gene ID" value="AMTR_s00008p00199780"/>
</dbReference>
<feature type="region of interest" description="Disordered" evidence="1">
    <location>
        <begin position="75"/>
        <end position="113"/>
    </location>
</feature>
<protein>
    <submittedName>
        <fullName evidence="2">Uncharacterized protein</fullName>
    </submittedName>
</protein>
<organism evidence="2 3">
    <name type="scientific">Amborella trichopoda</name>
    <dbReference type="NCBI Taxonomy" id="13333"/>
    <lineage>
        <taxon>Eukaryota</taxon>
        <taxon>Viridiplantae</taxon>
        <taxon>Streptophyta</taxon>
        <taxon>Embryophyta</taxon>
        <taxon>Tracheophyta</taxon>
        <taxon>Spermatophyta</taxon>
        <taxon>Magnoliopsida</taxon>
        <taxon>Amborellales</taxon>
        <taxon>Amborellaceae</taxon>
        <taxon>Amborella</taxon>
    </lineage>
</organism>